<comment type="subcellular location">
    <subcellularLocation>
        <location evidence="1">Endoplasmic reticulum membrane</location>
        <topology evidence="1">Multi-pass membrane protein</topology>
    </subcellularLocation>
</comment>
<dbReference type="Proteomes" id="UP001370490">
    <property type="component" value="Unassembled WGS sequence"/>
</dbReference>
<feature type="transmembrane region" description="Helical" evidence="7">
    <location>
        <begin position="159"/>
        <end position="183"/>
    </location>
</feature>
<dbReference type="PANTHER" id="PTHR21212">
    <property type="entry name" value="BERNARDINELLI-SEIP CONGENITAL LIPODYSTROPHY 2 HOMOLOG BSCL2 PROTEIN"/>
    <property type="match status" value="1"/>
</dbReference>
<evidence type="ECO:0000256" key="2">
    <source>
        <dbReference type="ARBA" id="ARBA00022692"/>
    </source>
</evidence>
<keyword evidence="9" id="KW-1185">Reference proteome</keyword>
<reference evidence="8 9" key="1">
    <citation type="submission" date="2023-12" db="EMBL/GenBank/DDBJ databases">
        <title>A high-quality genome assembly for Dillenia turbinata (Dilleniales).</title>
        <authorList>
            <person name="Chanderbali A."/>
        </authorList>
    </citation>
    <scope>NUCLEOTIDE SEQUENCE [LARGE SCALE GENOMIC DNA]</scope>
    <source>
        <strain evidence="8">LSX21</strain>
        <tissue evidence="8">Leaf</tissue>
    </source>
</reference>
<keyword evidence="2 7" id="KW-0812">Transmembrane</keyword>
<evidence type="ECO:0000256" key="7">
    <source>
        <dbReference type="SAM" id="Phobius"/>
    </source>
</evidence>
<dbReference type="CDD" id="cd23995">
    <property type="entry name" value="Seipin_BSCL2_like"/>
    <property type="match status" value="1"/>
</dbReference>
<proteinExistence type="predicted"/>
<dbReference type="Pfam" id="PF06775">
    <property type="entry name" value="Seipin"/>
    <property type="match status" value="1"/>
</dbReference>
<protein>
    <submittedName>
        <fullName evidence="8">Seipin family</fullName>
    </submittedName>
</protein>
<keyword evidence="3" id="KW-0256">Endoplasmic reticulum</keyword>
<evidence type="ECO:0000256" key="1">
    <source>
        <dbReference type="ARBA" id="ARBA00004477"/>
    </source>
</evidence>
<gene>
    <name evidence="8" type="ORF">RJ641_000073</name>
</gene>
<dbReference type="GO" id="GO:0006629">
    <property type="term" value="P:lipid metabolic process"/>
    <property type="evidence" value="ECO:0007669"/>
    <property type="project" value="UniProtKB-KW"/>
</dbReference>
<dbReference type="GO" id="GO:0140042">
    <property type="term" value="P:lipid droplet formation"/>
    <property type="evidence" value="ECO:0007669"/>
    <property type="project" value="UniProtKB-ARBA"/>
</dbReference>
<keyword evidence="4 7" id="KW-1133">Transmembrane helix</keyword>
<evidence type="ECO:0000256" key="6">
    <source>
        <dbReference type="ARBA" id="ARBA00023136"/>
    </source>
</evidence>
<feature type="non-terminal residue" evidence="8">
    <location>
        <position position="423"/>
    </location>
</feature>
<dbReference type="GO" id="GO:0005789">
    <property type="term" value="C:endoplasmic reticulum membrane"/>
    <property type="evidence" value="ECO:0007669"/>
    <property type="project" value="UniProtKB-SubCell"/>
</dbReference>
<feature type="transmembrane region" description="Helical" evidence="7">
    <location>
        <begin position="86"/>
        <end position="107"/>
    </location>
</feature>
<accession>A0AAN8W7D3</accession>
<keyword evidence="6 7" id="KW-0472">Membrane</keyword>
<sequence>MFSQSLSNGEQEFSTQYEKNWSCNSKTCEVCRDYYTTEEKENAGSGSSSNAVGGTRSIEELCDISLDFLAFLGVLVFRSIGFQVSLLGSFFTFPIWLSYCSCLFLMFPFQTVSRIRGYLMKKVLILLSDSCNTITSFVLERLKVQKAIVKLAMRLGFAFVWSSYVFFMLIGLLVSGFVIGGLVMKNIVEEPIQTRETLNFDYTKTSPIAFMPLMSSSSLACKNCEQNVLAPKAVESRYIPYNRKLQLTVSLTLPESEYNRNLGMFQVKVEFLSTRGRVAASSSYPCMLRYKSQPVRFAETVLKTAPLIAGFQSESQTLEIRMTDFVEGMEPTECLKVTLEQRAEFQAGAGIPEIYAATLALESELPQIKRLIMNWRRTIFIWLSFSTFWTELVFVLIVCRPTIMPRGKAVVSKKMDSARHAIS</sequence>
<name>A0AAN8W7D3_9MAGN</name>
<organism evidence="8 9">
    <name type="scientific">Dillenia turbinata</name>
    <dbReference type="NCBI Taxonomy" id="194707"/>
    <lineage>
        <taxon>Eukaryota</taxon>
        <taxon>Viridiplantae</taxon>
        <taxon>Streptophyta</taxon>
        <taxon>Embryophyta</taxon>
        <taxon>Tracheophyta</taxon>
        <taxon>Spermatophyta</taxon>
        <taxon>Magnoliopsida</taxon>
        <taxon>eudicotyledons</taxon>
        <taxon>Gunneridae</taxon>
        <taxon>Pentapetalae</taxon>
        <taxon>Dilleniales</taxon>
        <taxon>Dilleniaceae</taxon>
        <taxon>Dillenia</taxon>
    </lineage>
</organism>
<feature type="transmembrane region" description="Helical" evidence="7">
    <location>
        <begin position="379"/>
        <end position="398"/>
    </location>
</feature>
<dbReference type="EMBL" id="JBAMMX010000001">
    <property type="protein sequence ID" value="KAK6946600.1"/>
    <property type="molecule type" value="Genomic_DNA"/>
</dbReference>
<evidence type="ECO:0000256" key="5">
    <source>
        <dbReference type="ARBA" id="ARBA00023098"/>
    </source>
</evidence>
<keyword evidence="5" id="KW-0443">Lipid metabolism</keyword>
<evidence type="ECO:0000313" key="8">
    <source>
        <dbReference type="EMBL" id="KAK6946600.1"/>
    </source>
</evidence>
<evidence type="ECO:0000256" key="3">
    <source>
        <dbReference type="ARBA" id="ARBA00022824"/>
    </source>
</evidence>
<comment type="caution">
    <text evidence="8">The sequence shown here is derived from an EMBL/GenBank/DDBJ whole genome shotgun (WGS) entry which is preliminary data.</text>
</comment>
<evidence type="ECO:0000256" key="4">
    <source>
        <dbReference type="ARBA" id="ARBA00022989"/>
    </source>
</evidence>
<evidence type="ECO:0000313" key="9">
    <source>
        <dbReference type="Proteomes" id="UP001370490"/>
    </source>
</evidence>
<dbReference type="AlphaFoldDB" id="A0AAN8W7D3"/>
<dbReference type="InterPro" id="IPR009617">
    <property type="entry name" value="Seipin"/>
</dbReference>
<dbReference type="PANTHER" id="PTHR21212:SF6">
    <property type="entry name" value="SEIPIN-2-LIKE"/>
    <property type="match status" value="1"/>
</dbReference>